<proteinExistence type="predicted"/>
<evidence type="ECO:0000313" key="2">
    <source>
        <dbReference type="Proteomes" id="UP000199119"/>
    </source>
</evidence>
<protein>
    <submittedName>
        <fullName evidence="1">Uncharacterized protein</fullName>
    </submittedName>
</protein>
<dbReference type="OrthoDB" id="8820608at2"/>
<sequence>MPATRTPPLPSVPAPASLGPVLPIALARGCTTLVCVPEGATLRTRQGCLAVQEGPLVCGQVLVGVGPDRLLAAGEGWQGLPGSGAHWLRITALQSSHAQLEEPVPAPGWMALAAGRLARALAGLQRFLAARPPAEERAARLS</sequence>
<keyword evidence="2" id="KW-1185">Reference proteome</keyword>
<dbReference type="AlphaFoldDB" id="A0A1I2HG17"/>
<evidence type="ECO:0000313" key="1">
    <source>
        <dbReference type="EMBL" id="SFF28343.1"/>
    </source>
</evidence>
<dbReference type="RefSeq" id="WP_139222909.1">
    <property type="nucleotide sequence ID" value="NZ_FONX01000022.1"/>
</dbReference>
<dbReference type="EMBL" id="FONX01000022">
    <property type="protein sequence ID" value="SFF28343.1"/>
    <property type="molecule type" value="Genomic_DNA"/>
</dbReference>
<gene>
    <name evidence="1" type="ORF">SAMN04489711_12262</name>
</gene>
<organism evidence="1 2">
    <name type="scientific">Paracidovorax wautersii</name>
    <dbReference type="NCBI Taxonomy" id="1177982"/>
    <lineage>
        <taxon>Bacteria</taxon>
        <taxon>Pseudomonadati</taxon>
        <taxon>Pseudomonadota</taxon>
        <taxon>Betaproteobacteria</taxon>
        <taxon>Burkholderiales</taxon>
        <taxon>Comamonadaceae</taxon>
        <taxon>Paracidovorax</taxon>
    </lineage>
</organism>
<name>A0A1I2HG17_9BURK</name>
<dbReference type="Proteomes" id="UP000199119">
    <property type="component" value="Unassembled WGS sequence"/>
</dbReference>
<reference evidence="2" key="1">
    <citation type="submission" date="2016-10" db="EMBL/GenBank/DDBJ databases">
        <authorList>
            <person name="Varghese N."/>
            <person name="Submissions S."/>
        </authorList>
    </citation>
    <scope>NUCLEOTIDE SEQUENCE [LARGE SCALE GENOMIC DNA]</scope>
    <source>
        <strain evidence="2">DSM 27981</strain>
    </source>
</reference>
<accession>A0A1I2HG17</accession>